<dbReference type="Gene3D" id="3.40.50.20">
    <property type="match status" value="1"/>
</dbReference>
<dbReference type="InterPro" id="IPR036291">
    <property type="entry name" value="NAD(P)-bd_dom_sf"/>
</dbReference>
<sequence>MKNILVMGAGGTAGINFIECLVKAGRYNIVGCDINDWHLEILKGKFKEVKTYVSPNCLDVTYNQFINDLIVKENIDFVHAQPDMEVEVLGKSREQIKAITFLPSDRMISRCRDKYITNRMLSAMTPLAYLVDESLIHFQILSIQEEAGNEKVWLRAVRGAGSRAALPVTSAEQALNWIKYWKETKRLEANDFMLSEFLPGKEYAFQSVWKDGELITSMARERVEYLMGNLFPSGQSSSPSVAVTVHNDAVNETATTAIRLLDSDANGVFCIDMKEDVEGRPHVTEVNAGRFFTTSNFFAHFGANMPDTYIQLGLGEEVTGLEQYNALQKDLVWVRGVDVIPYGFALGDKKQ</sequence>
<reference evidence="2" key="1">
    <citation type="submission" date="2020-03" db="EMBL/GenBank/DDBJ databases">
        <title>The deep terrestrial virosphere.</title>
        <authorList>
            <person name="Holmfeldt K."/>
            <person name="Nilsson E."/>
            <person name="Simone D."/>
            <person name="Lopez-Fernandez M."/>
            <person name="Wu X."/>
            <person name="de Brujin I."/>
            <person name="Lundin D."/>
            <person name="Andersson A."/>
            <person name="Bertilsson S."/>
            <person name="Dopson M."/>
        </authorList>
    </citation>
    <scope>NUCLEOTIDE SEQUENCE</scope>
    <source>
        <strain evidence="3">MM415A00328</strain>
        <strain evidence="2">MM415B00308</strain>
    </source>
</reference>
<dbReference type="PROSITE" id="PS50975">
    <property type="entry name" value="ATP_GRASP"/>
    <property type="match status" value="1"/>
</dbReference>
<gene>
    <name evidence="3" type="ORF">MM415A00328_0024</name>
    <name evidence="2" type="ORF">MM415B00308_0051</name>
</gene>
<evidence type="ECO:0000259" key="1">
    <source>
        <dbReference type="PROSITE" id="PS50975"/>
    </source>
</evidence>
<dbReference type="Pfam" id="PF15632">
    <property type="entry name" value="ATPgrasp_Ter"/>
    <property type="match status" value="1"/>
</dbReference>
<dbReference type="SUPFAM" id="SSF56059">
    <property type="entry name" value="Glutathione synthetase ATP-binding domain-like"/>
    <property type="match status" value="1"/>
</dbReference>
<dbReference type="InterPro" id="IPR011761">
    <property type="entry name" value="ATP-grasp"/>
</dbReference>
<feature type="domain" description="ATP-grasp" evidence="1">
    <location>
        <begin position="114"/>
        <end position="314"/>
    </location>
</feature>
<dbReference type="SUPFAM" id="SSF51735">
    <property type="entry name" value="NAD(P)-binding Rossmann-fold domains"/>
    <property type="match status" value="1"/>
</dbReference>
<dbReference type="Gene3D" id="3.30.470.20">
    <property type="entry name" value="ATP-grasp fold, B domain"/>
    <property type="match status" value="1"/>
</dbReference>
<dbReference type="GO" id="GO:0046872">
    <property type="term" value="F:metal ion binding"/>
    <property type="evidence" value="ECO:0007669"/>
    <property type="project" value="InterPro"/>
</dbReference>
<organism evidence="2">
    <name type="scientific">viral metagenome</name>
    <dbReference type="NCBI Taxonomy" id="1070528"/>
    <lineage>
        <taxon>unclassified sequences</taxon>
        <taxon>metagenomes</taxon>
        <taxon>organismal metagenomes</taxon>
    </lineage>
</organism>
<protein>
    <submittedName>
        <fullName evidence="2">Putative ATP-grasp domain-containing protein</fullName>
    </submittedName>
</protein>
<proteinExistence type="predicted"/>
<evidence type="ECO:0000313" key="2">
    <source>
        <dbReference type="EMBL" id="QJA67073.1"/>
    </source>
</evidence>
<accession>A0A6M3JB76</accession>
<evidence type="ECO:0000313" key="3">
    <source>
        <dbReference type="EMBL" id="QJA83006.1"/>
    </source>
</evidence>
<dbReference type="EMBL" id="MT141565">
    <property type="protein sequence ID" value="QJA67073.1"/>
    <property type="molecule type" value="Genomic_DNA"/>
</dbReference>
<dbReference type="GO" id="GO:0005524">
    <property type="term" value="F:ATP binding"/>
    <property type="evidence" value="ECO:0007669"/>
    <property type="project" value="InterPro"/>
</dbReference>
<dbReference type="AlphaFoldDB" id="A0A6M3JB76"/>
<name>A0A6M3JB76_9ZZZZ</name>
<dbReference type="EMBL" id="MT142501">
    <property type="protein sequence ID" value="QJA83006.1"/>
    <property type="molecule type" value="Genomic_DNA"/>
</dbReference>